<organism evidence="2 3">
    <name type="scientific">Populibacterium corticicola</name>
    <dbReference type="NCBI Taxonomy" id="1812826"/>
    <lineage>
        <taxon>Bacteria</taxon>
        <taxon>Bacillati</taxon>
        <taxon>Actinomycetota</taxon>
        <taxon>Actinomycetes</taxon>
        <taxon>Micrococcales</taxon>
        <taxon>Jonesiaceae</taxon>
        <taxon>Populibacterium</taxon>
    </lineage>
</organism>
<dbReference type="EMBL" id="JBHUOP010000002">
    <property type="protein sequence ID" value="MFD2840184.1"/>
    <property type="molecule type" value="Genomic_DNA"/>
</dbReference>
<dbReference type="Proteomes" id="UP001597391">
    <property type="component" value="Unassembled WGS sequence"/>
</dbReference>
<feature type="transmembrane region" description="Helical" evidence="1">
    <location>
        <begin position="300"/>
        <end position="317"/>
    </location>
</feature>
<accession>A0ABW5XEN3</accession>
<dbReference type="InterPro" id="IPR011701">
    <property type="entry name" value="MFS"/>
</dbReference>
<keyword evidence="1" id="KW-0472">Membrane</keyword>
<feature type="transmembrane region" description="Helical" evidence="1">
    <location>
        <begin position="41"/>
        <end position="62"/>
    </location>
</feature>
<feature type="transmembrane region" description="Helical" evidence="1">
    <location>
        <begin position="323"/>
        <end position="345"/>
    </location>
</feature>
<feature type="transmembrane region" description="Helical" evidence="1">
    <location>
        <begin position="357"/>
        <end position="376"/>
    </location>
</feature>
<evidence type="ECO:0000313" key="3">
    <source>
        <dbReference type="Proteomes" id="UP001597391"/>
    </source>
</evidence>
<feature type="transmembrane region" description="Helical" evidence="1">
    <location>
        <begin position="124"/>
        <end position="146"/>
    </location>
</feature>
<dbReference type="PANTHER" id="PTHR23542">
    <property type="match status" value="1"/>
</dbReference>
<comment type="caution">
    <text evidence="2">The sequence shown here is derived from an EMBL/GenBank/DDBJ whole genome shotgun (WGS) entry which is preliminary data.</text>
</comment>
<gene>
    <name evidence="2" type="ORF">ACFSYH_06335</name>
</gene>
<protein>
    <submittedName>
        <fullName evidence="2">MFS transporter</fullName>
    </submittedName>
</protein>
<dbReference type="Pfam" id="PF07690">
    <property type="entry name" value="MFS_1"/>
    <property type="match status" value="1"/>
</dbReference>
<feature type="transmembrane region" description="Helical" evidence="1">
    <location>
        <begin position="190"/>
        <end position="209"/>
    </location>
</feature>
<feature type="transmembrane region" description="Helical" evidence="1">
    <location>
        <begin position="167"/>
        <end position="184"/>
    </location>
</feature>
<evidence type="ECO:0000256" key="1">
    <source>
        <dbReference type="SAM" id="Phobius"/>
    </source>
</evidence>
<feature type="transmembrane region" description="Helical" evidence="1">
    <location>
        <begin position="98"/>
        <end position="118"/>
    </location>
</feature>
<dbReference type="PANTHER" id="PTHR23542:SF1">
    <property type="entry name" value="MAJOR FACILITATOR SUPERFAMILY (MFS) PROFILE DOMAIN-CONTAINING PROTEIN"/>
    <property type="match status" value="1"/>
</dbReference>
<sequence length="466" mass="49109">MFHESSTTEDSSAETATKTSRNPYAVVYSIPGAKNFSISGAFARFPMSMVGIGIILMIEVLYNSYALGGKVSAAYVIAQAICSPQIAKLVDRYGQARIMRPFIVVSSLSLSALILAALTHQAHWMLYLFAILTGATIGAVGAMVRARWSHVVNNPRDLHTAYSLESAIDEMIFVIGPIAATVLATSVSPWAGLVVPVVLMVFGGFWFLAQKDTEPPIIAPVLGEKVPTVLRNPAVLAVIAVFICTGVIFGAADVATIAFAEEQGNKGLSGLVLGVFALGSCISGLLYGARQWGSALWKRFVVGIVALGVMVCLFFVATNLWMLAATMFLAGFAISPTLINGNNVIQLVVSPRQLTEGLTWVGTALGVGVSLGSSVAGVRIDEAGAHSGFSVVVIAGLVQVVIALVAMRTFRTRTTTHQIQEVPTVDLLDDESAVQEATALSSTIAPASTIAATDVATDLINKKYKK</sequence>
<evidence type="ECO:0000313" key="2">
    <source>
        <dbReference type="EMBL" id="MFD2840184.1"/>
    </source>
</evidence>
<keyword evidence="3" id="KW-1185">Reference proteome</keyword>
<keyword evidence="1" id="KW-1133">Transmembrane helix</keyword>
<dbReference type="InterPro" id="IPR036259">
    <property type="entry name" value="MFS_trans_sf"/>
</dbReference>
<reference evidence="3" key="1">
    <citation type="journal article" date="2019" name="Int. J. Syst. Evol. Microbiol.">
        <title>The Global Catalogue of Microorganisms (GCM) 10K type strain sequencing project: providing services to taxonomists for standard genome sequencing and annotation.</title>
        <authorList>
            <consortium name="The Broad Institute Genomics Platform"/>
            <consortium name="The Broad Institute Genome Sequencing Center for Infectious Disease"/>
            <person name="Wu L."/>
            <person name="Ma J."/>
        </authorList>
    </citation>
    <scope>NUCLEOTIDE SEQUENCE [LARGE SCALE GENOMIC DNA]</scope>
    <source>
        <strain evidence="3">KCTC 33576</strain>
    </source>
</reference>
<dbReference type="RefSeq" id="WP_377465898.1">
    <property type="nucleotide sequence ID" value="NZ_JBHUOP010000002.1"/>
</dbReference>
<feature type="transmembrane region" description="Helical" evidence="1">
    <location>
        <begin position="271"/>
        <end position="288"/>
    </location>
</feature>
<dbReference type="Gene3D" id="1.20.1250.20">
    <property type="entry name" value="MFS general substrate transporter like domains"/>
    <property type="match status" value="2"/>
</dbReference>
<keyword evidence="1" id="KW-0812">Transmembrane</keyword>
<feature type="transmembrane region" description="Helical" evidence="1">
    <location>
        <begin position="388"/>
        <end position="407"/>
    </location>
</feature>
<dbReference type="SUPFAM" id="SSF103473">
    <property type="entry name" value="MFS general substrate transporter"/>
    <property type="match status" value="1"/>
</dbReference>
<feature type="transmembrane region" description="Helical" evidence="1">
    <location>
        <begin position="234"/>
        <end position="259"/>
    </location>
</feature>
<name>A0ABW5XEN3_9MICO</name>
<proteinExistence type="predicted"/>